<feature type="transmembrane region" description="Helical" evidence="1">
    <location>
        <begin position="216"/>
        <end position="234"/>
    </location>
</feature>
<evidence type="ECO:0000313" key="2">
    <source>
        <dbReference type="EMBL" id="SKB07318.1"/>
    </source>
</evidence>
<feature type="transmembrane region" description="Helical" evidence="1">
    <location>
        <begin position="53"/>
        <end position="70"/>
    </location>
</feature>
<sequence length="398" mass="43350">MLVLLGLAAWDLNDASGPKAVPSATLFLGIVAACFVAALVLSRRSAQPISRKAEMLVVACMVTGLVMIPFRPDFVARYVVSDIGLLLFFLLCMVVASTFLDELTDTRFVAWFVGVYIVIAVVAYVAAAVNLRPAYYWGGRWDPPYFMMLGGLSLFARHAKTAPRRGLAIALLAAMLVLGLTSGNRTQFALGIIFVVLAWASNVAVMYLLGIATVTVVFLQQLGVISVGWLASFFDDSRFSLLSGGADDSLMGRFREVDDIIYHVEHLNTPAQTLLGRGAGALWHPITRSLDGVSGDVYYLHVGPAHLGYRFGILGLALFAYWCWLALSNLRIALETEWTLGEKFWYLGALGFCLNFFLQNSLNDPPATLAMAVLIAITARDQARRRQPAETAGSLDPV</sequence>
<evidence type="ECO:0000313" key="3">
    <source>
        <dbReference type="Proteomes" id="UP000191040"/>
    </source>
</evidence>
<gene>
    <name evidence="2" type="ORF">SAMN06295964_1657</name>
</gene>
<keyword evidence="1" id="KW-0472">Membrane</keyword>
<feature type="transmembrane region" description="Helical" evidence="1">
    <location>
        <begin position="188"/>
        <end position="209"/>
    </location>
</feature>
<keyword evidence="1" id="KW-1133">Transmembrane helix</keyword>
<protein>
    <recommendedName>
        <fullName evidence="4">O-Antigen ligase</fullName>
    </recommendedName>
</protein>
<dbReference type="STRING" id="1736691.SAMN06295964_1657"/>
<dbReference type="AlphaFoldDB" id="A0A1T4Z0I3"/>
<feature type="transmembrane region" description="Helical" evidence="1">
    <location>
        <begin position="76"/>
        <end position="96"/>
    </location>
</feature>
<accession>A0A1T4Z0I3</accession>
<feature type="transmembrane region" description="Helical" evidence="1">
    <location>
        <begin position="143"/>
        <end position="159"/>
    </location>
</feature>
<feature type="transmembrane region" description="Helical" evidence="1">
    <location>
        <begin position="108"/>
        <end position="131"/>
    </location>
</feature>
<dbReference type="EMBL" id="LT796768">
    <property type="protein sequence ID" value="SKB07318.1"/>
    <property type="molecule type" value="Genomic_DNA"/>
</dbReference>
<keyword evidence="3" id="KW-1185">Reference proteome</keyword>
<proteinExistence type="predicted"/>
<feature type="transmembrane region" description="Helical" evidence="1">
    <location>
        <begin position="309"/>
        <end position="332"/>
    </location>
</feature>
<name>A0A1T4Z0I3_9ACTN</name>
<keyword evidence="1" id="KW-0812">Transmembrane</keyword>
<feature type="transmembrane region" description="Helical" evidence="1">
    <location>
        <begin position="20"/>
        <end position="41"/>
    </location>
</feature>
<reference evidence="3" key="1">
    <citation type="submission" date="2017-02" db="EMBL/GenBank/DDBJ databases">
        <authorList>
            <person name="Varghese N."/>
            <person name="Submissions S."/>
        </authorList>
    </citation>
    <scope>NUCLEOTIDE SEQUENCE [LARGE SCALE GENOMIC DNA]</scope>
    <source>
        <strain evidence="3">9H-4</strain>
    </source>
</reference>
<feature type="transmembrane region" description="Helical" evidence="1">
    <location>
        <begin position="166"/>
        <end position="182"/>
    </location>
</feature>
<organism evidence="2 3">
    <name type="scientific">Aeromicrobium choanae</name>
    <dbReference type="NCBI Taxonomy" id="1736691"/>
    <lineage>
        <taxon>Bacteria</taxon>
        <taxon>Bacillati</taxon>
        <taxon>Actinomycetota</taxon>
        <taxon>Actinomycetes</taxon>
        <taxon>Propionibacteriales</taxon>
        <taxon>Nocardioidaceae</taxon>
        <taxon>Aeromicrobium</taxon>
    </lineage>
</organism>
<dbReference type="Proteomes" id="UP000191040">
    <property type="component" value="Chromosome I"/>
</dbReference>
<evidence type="ECO:0000256" key="1">
    <source>
        <dbReference type="SAM" id="Phobius"/>
    </source>
</evidence>
<evidence type="ECO:0008006" key="4">
    <source>
        <dbReference type="Google" id="ProtNLM"/>
    </source>
</evidence>